<keyword evidence="1" id="KW-0472">Membrane</keyword>
<name>A0A1F5NBZ7_9BACT</name>
<organism evidence="2 3">
    <name type="scientific">Candidatus Doudnabacteria bacterium RIFCSPHIGHO2_01_52_17</name>
    <dbReference type="NCBI Taxonomy" id="1817820"/>
    <lineage>
        <taxon>Bacteria</taxon>
        <taxon>Candidatus Doudnaibacteriota</taxon>
    </lineage>
</organism>
<reference evidence="2 3" key="1">
    <citation type="journal article" date="2016" name="Nat. Commun.">
        <title>Thousands of microbial genomes shed light on interconnected biogeochemical processes in an aquifer system.</title>
        <authorList>
            <person name="Anantharaman K."/>
            <person name="Brown C.T."/>
            <person name="Hug L.A."/>
            <person name="Sharon I."/>
            <person name="Castelle C.J."/>
            <person name="Probst A.J."/>
            <person name="Thomas B.C."/>
            <person name="Singh A."/>
            <person name="Wilkins M.J."/>
            <person name="Karaoz U."/>
            <person name="Brodie E.L."/>
            <person name="Williams K.H."/>
            <person name="Hubbard S.S."/>
            <person name="Banfield J.F."/>
        </authorList>
    </citation>
    <scope>NUCLEOTIDE SEQUENCE [LARGE SCALE GENOMIC DNA]</scope>
</reference>
<evidence type="ECO:0000256" key="1">
    <source>
        <dbReference type="SAM" id="Phobius"/>
    </source>
</evidence>
<dbReference type="AlphaFoldDB" id="A0A1F5NBZ7"/>
<evidence type="ECO:0000313" key="3">
    <source>
        <dbReference type="Proteomes" id="UP000176547"/>
    </source>
</evidence>
<keyword evidence="1" id="KW-0812">Transmembrane</keyword>
<protein>
    <submittedName>
        <fullName evidence="2">Uncharacterized protein</fullName>
    </submittedName>
</protein>
<accession>A0A1F5NBZ7</accession>
<dbReference type="EMBL" id="MFEG01000035">
    <property type="protein sequence ID" value="OGE75098.1"/>
    <property type="molecule type" value="Genomic_DNA"/>
</dbReference>
<gene>
    <name evidence="2" type="ORF">A3K06_03555</name>
</gene>
<proteinExistence type="predicted"/>
<sequence>MPYYGYLELNGWPLLSGLVADHKFLAVVAMATMLAVFVPFFEYLLRKVARRFCPQVQFIPLSSLLG</sequence>
<comment type="caution">
    <text evidence="2">The sequence shown here is derived from an EMBL/GenBank/DDBJ whole genome shotgun (WGS) entry which is preliminary data.</text>
</comment>
<feature type="transmembrane region" description="Helical" evidence="1">
    <location>
        <begin position="24"/>
        <end position="45"/>
    </location>
</feature>
<evidence type="ECO:0000313" key="2">
    <source>
        <dbReference type="EMBL" id="OGE75098.1"/>
    </source>
</evidence>
<keyword evidence="1" id="KW-1133">Transmembrane helix</keyword>
<dbReference type="Proteomes" id="UP000176547">
    <property type="component" value="Unassembled WGS sequence"/>
</dbReference>